<gene>
    <name evidence="1" type="ORF">EDEG_01632</name>
</gene>
<dbReference type="HOGENOM" id="CLU_599952_0_0_1"/>
<reference evidence="1 2" key="1">
    <citation type="submission" date="2011-08" db="EMBL/GenBank/DDBJ databases">
        <authorList>
            <person name="Liu Z.J."/>
            <person name="Shi F.L."/>
            <person name="Lu J.Q."/>
            <person name="Li M."/>
            <person name="Wang Z.L."/>
        </authorList>
    </citation>
    <scope>NUCLEOTIDE SEQUENCE [LARGE SCALE GENOMIC DNA]</scope>
    <source>
        <strain evidence="1 2">USNM 41457</strain>
    </source>
</reference>
<evidence type="ECO:0000313" key="2">
    <source>
        <dbReference type="Proteomes" id="UP000003163"/>
    </source>
</evidence>
<name>J9D8I7_EDHAE</name>
<dbReference type="AlphaFoldDB" id="J9D8I7"/>
<dbReference type="Proteomes" id="UP000003163">
    <property type="component" value="Unassembled WGS sequence"/>
</dbReference>
<protein>
    <submittedName>
        <fullName evidence="1">Uncharacterized protein</fullName>
    </submittedName>
</protein>
<sequence length="456" mass="52966">MVKIYLRKKQKNKKNKLFPIKSNSTCIFKRKFKKIINDKIKERIKSGKISIEKLVDKKITKLKKCMNFDSYSCEKTKSDENIKEKLSMRTVNMEKDDIEETILTESKIFIPKLCERKIKDKLLDDKSVENTLSEKIEKINKENEIEHEDTHVKVNNEEKNFEGDVKIEEKELGEAKNTIFVNTKLINTTKTDKLDSEYKKDKKIGNNVEMKDSNTDPILSDNLDERKNQNSGYTKILDGFKSEKNSYDGYSESVSSEDVICNKNKRMKMSGKLIIEDDLKSTIEQTEDKVLINSVAEDDVLISSNTNETIKLDLTSRILKAHEKNTDINVTKNNSKHEENIKNDETSKNLAEYDKEANQEAAVIDTTHENVFISSTKYTCSTHHEEKKSTNEHAINTSSDNIESLESQSKVKPNVFQRILNFGDKKKRRNAFNNSQWYTKKRIFTSLNTRFRSFNI</sequence>
<comment type="caution">
    <text evidence="1">The sequence shown here is derived from an EMBL/GenBank/DDBJ whole genome shotgun (WGS) entry which is preliminary data.</text>
</comment>
<accession>J9D8I7</accession>
<proteinExistence type="predicted"/>
<evidence type="ECO:0000313" key="1">
    <source>
        <dbReference type="EMBL" id="EJW04056.1"/>
    </source>
</evidence>
<reference evidence="2" key="2">
    <citation type="submission" date="2015-07" db="EMBL/GenBank/DDBJ databases">
        <title>Contrasting host-pathogen interactions and genome evolution in two generalist and specialist microsporidian pathogens of mosquitoes.</title>
        <authorList>
            <consortium name="The Broad Institute Genomics Platform"/>
            <consortium name="The Broad Institute Genome Sequencing Center for Infectious Disease"/>
            <person name="Cuomo C.A."/>
            <person name="Sanscrainte N.D."/>
            <person name="Goldberg J.M."/>
            <person name="Heiman D."/>
            <person name="Young S."/>
            <person name="Zeng Q."/>
            <person name="Becnel J.J."/>
            <person name="Birren B.W."/>
        </authorList>
    </citation>
    <scope>NUCLEOTIDE SEQUENCE [LARGE SCALE GENOMIC DNA]</scope>
    <source>
        <strain evidence="2">USNM 41457</strain>
    </source>
</reference>
<dbReference type="VEuPathDB" id="MicrosporidiaDB:EDEG_01632"/>
<organism evidence="1 2">
    <name type="scientific">Edhazardia aedis (strain USNM 41457)</name>
    <name type="common">Microsporidian parasite</name>
    <dbReference type="NCBI Taxonomy" id="1003232"/>
    <lineage>
        <taxon>Eukaryota</taxon>
        <taxon>Fungi</taxon>
        <taxon>Fungi incertae sedis</taxon>
        <taxon>Microsporidia</taxon>
        <taxon>Edhazardia</taxon>
    </lineage>
</organism>
<dbReference type="EMBL" id="AFBI03000024">
    <property type="protein sequence ID" value="EJW04056.1"/>
    <property type="molecule type" value="Genomic_DNA"/>
</dbReference>
<dbReference type="InParanoid" id="J9D8I7"/>
<keyword evidence="2" id="KW-1185">Reference proteome</keyword>